<evidence type="ECO:0000313" key="8">
    <source>
        <dbReference type="EMBL" id="KKM23879.1"/>
    </source>
</evidence>
<dbReference type="InterPro" id="IPR007197">
    <property type="entry name" value="rSAM"/>
</dbReference>
<keyword evidence="2" id="KW-0004">4Fe-4S</keyword>
<organism evidence="8">
    <name type="scientific">marine sediment metagenome</name>
    <dbReference type="NCBI Taxonomy" id="412755"/>
    <lineage>
        <taxon>unclassified sequences</taxon>
        <taxon>metagenomes</taxon>
        <taxon>ecological metagenomes</taxon>
    </lineage>
</organism>
<dbReference type="SFLD" id="SFLDS00029">
    <property type="entry name" value="Radical_SAM"/>
    <property type="match status" value="1"/>
</dbReference>
<dbReference type="InterPro" id="IPR005911">
    <property type="entry name" value="YhcC-like"/>
</dbReference>
<dbReference type="PANTHER" id="PTHR11135">
    <property type="entry name" value="HISTONE ACETYLTRANSFERASE-RELATED"/>
    <property type="match status" value="1"/>
</dbReference>
<dbReference type="Pfam" id="PF16199">
    <property type="entry name" value="Radical_SAM_C"/>
    <property type="match status" value="1"/>
</dbReference>
<dbReference type="SMART" id="SM00729">
    <property type="entry name" value="Elp3"/>
    <property type="match status" value="1"/>
</dbReference>
<dbReference type="Gene3D" id="3.80.30.20">
    <property type="entry name" value="tm_1862 like domain"/>
    <property type="match status" value="1"/>
</dbReference>
<dbReference type="Pfam" id="PF04055">
    <property type="entry name" value="Radical_SAM"/>
    <property type="match status" value="1"/>
</dbReference>
<proteinExistence type="predicted"/>
<evidence type="ECO:0000256" key="5">
    <source>
        <dbReference type="ARBA" id="ARBA00023004"/>
    </source>
</evidence>
<evidence type="ECO:0000256" key="3">
    <source>
        <dbReference type="ARBA" id="ARBA00022691"/>
    </source>
</evidence>
<dbReference type="AlphaFoldDB" id="A0A0F9IV35"/>
<comment type="cofactor">
    <cofactor evidence="1">
        <name>[4Fe-4S] cluster</name>
        <dbReference type="ChEBI" id="CHEBI:49883"/>
    </cofactor>
</comment>
<dbReference type="InterPro" id="IPR032432">
    <property type="entry name" value="Radical_SAM_C"/>
</dbReference>
<evidence type="ECO:0000259" key="7">
    <source>
        <dbReference type="PROSITE" id="PS51918"/>
    </source>
</evidence>
<dbReference type="PROSITE" id="PS51918">
    <property type="entry name" value="RADICAL_SAM"/>
    <property type="match status" value="1"/>
</dbReference>
<name>A0A0F9IV35_9ZZZZ</name>
<dbReference type="SUPFAM" id="SSF102114">
    <property type="entry name" value="Radical SAM enzymes"/>
    <property type="match status" value="1"/>
</dbReference>
<dbReference type="SFLD" id="SFLDG01091">
    <property type="entry name" value="uncharacterized_CHP01210-like"/>
    <property type="match status" value="1"/>
</dbReference>
<dbReference type="CDD" id="cd01335">
    <property type="entry name" value="Radical_SAM"/>
    <property type="match status" value="1"/>
</dbReference>
<reference evidence="8" key="1">
    <citation type="journal article" date="2015" name="Nature">
        <title>Complex archaea that bridge the gap between prokaryotes and eukaryotes.</title>
        <authorList>
            <person name="Spang A."/>
            <person name="Saw J.H."/>
            <person name="Jorgensen S.L."/>
            <person name="Zaremba-Niedzwiedzka K."/>
            <person name="Martijn J."/>
            <person name="Lind A.E."/>
            <person name="van Eijk R."/>
            <person name="Schleper C."/>
            <person name="Guy L."/>
            <person name="Ettema T.J."/>
        </authorList>
    </citation>
    <scope>NUCLEOTIDE SEQUENCE</scope>
</reference>
<accession>A0A0F9IV35</accession>
<keyword evidence="3" id="KW-0949">S-adenosyl-L-methionine</keyword>
<keyword evidence="5" id="KW-0408">Iron</keyword>
<dbReference type="InterPro" id="IPR006638">
    <property type="entry name" value="Elp3/MiaA/NifB-like_rSAM"/>
</dbReference>
<keyword evidence="4" id="KW-0479">Metal-binding</keyword>
<keyword evidence="6" id="KW-0411">Iron-sulfur</keyword>
<dbReference type="SFLD" id="SFLDG01086">
    <property type="entry name" value="elongater_protein-like"/>
    <property type="match status" value="1"/>
</dbReference>
<dbReference type="GO" id="GO:0003824">
    <property type="term" value="F:catalytic activity"/>
    <property type="evidence" value="ECO:0007669"/>
    <property type="project" value="InterPro"/>
</dbReference>
<dbReference type="InterPro" id="IPR058240">
    <property type="entry name" value="rSAM_sf"/>
</dbReference>
<dbReference type="PANTHER" id="PTHR11135:SF1">
    <property type="entry name" value="PROTEIN YHCC"/>
    <property type="match status" value="1"/>
</dbReference>
<evidence type="ECO:0000256" key="4">
    <source>
        <dbReference type="ARBA" id="ARBA00022723"/>
    </source>
</evidence>
<evidence type="ECO:0000256" key="2">
    <source>
        <dbReference type="ARBA" id="ARBA00022485"/>
    </source>
</evidence>
<dbReference type="GO" id="GO:0051539">
    <property type="term" value="F:4 iron, 4 sulfur cluster binding"/>
    <property type="evidence" value="ECO:0007669"/>
    <property type="project" value="UniProtKB-KW"/>
</dbReference>
<protein>
    <recommendedName>
        <fullName evidence="7">Radical SAM core domain-containing protein</fullName>
    </recommendedName>
</protein>
<comment type="caution">
    <text evidence="8">The sequence shown here is derived from an EMBL/GenBank/DDBJ whole genome shotgun (WGS) entry which is preliminary data.</text>
</comment>
<dbReference type="NCBIfam" id="TIGR01212">
    <property type="entry name" value="TIGR01212 family radical SAM protein"/>
    <property type="match status" value="1"/>
</dbReference>
<dbReference type="InterPro" id="IPR039661">
    <property type="entry name" value="ELP3"/>
</dbReference>
<gene>
    <name evidence="8" type="ORF">LCGC14_1610720</name>
</gene>
<feature type="domain" description="Radical SAM core" evidence="7">
    <location>
        <begin position="18"/>
        <end position="265"/>
    </location>
</feature>
<evidence type="ECO:0000256" key="6">
    <source>
        <dbReference type="ARBA" id="ARBA00023014"/>
    </source>
</evidence>
<dbReference type="InterPro" id="IPR023404">
    <property type="entry name" value="rSAM_horseshoe"/>
</dbReference>
<dbReference type="EMBL" id="LAZR01013036">
    <property type="protein sequence ID" value="KKM23879.1"/>
    <property type="molecule type" value="Genomic_DNA"/>
</dbReference>
<sequence>MKHNDRRYYPFSQFLRERFGCKVYKLPVDAGFTCPNRDGKIGYGGCTYCYNPSFSPSILLQKSSISLQVKHRKAFLKGKGKVNKFLVYFQSYTNTYAKVKILKRLYDEAIQDKDVIGFCIGTRPDCVPDEVLDLIESYAQDYHIWLEYGLQSIHNETLLRIRRGHNFAQFEDAVKRTQGRNIFICVHIILGLPGEAKEDILETARALARMGINGIKLHHLQVIKKTELVRDFQRGEFKVLSSKEYIKLVCDVLELLPARITIQRLVGEVLQDKMLVAPRWNLNKHRILSAIDQEFVGRGSFQGSKFDSRKSE</sequence>
<evidence type="ECO:0000256" key="1">
    <source>
        <dbReference type="ARBA" id="ARBA00001966"/>
    </source>
</evidence>
<dbReference type="GO" id="GO:0046872">
    <property type="term" value="F:metal ion binding"/>
    <property type="evidence" value="ECO:0007669"/>
    <property type="project" value="UniProtKB-KW"/>
</dbReference>